<accession>A0ABW4VZZ5</accession>
<name>A0ABW4VZZ5_9BACI</name>
<dbReference type="Pfam" id="PF07331">
    <property type="entry name" value="TctB"/>
    <property type="match status" value="1"/>
</dbReference>
<keyword evidence="1" id="KW-0472">Membrane</keyword>
<feature type="transmembrane region" description="Helical" evidence="1">
    <location>
        <begin position="40"/>
        <end position="59"/>
    </location>
</feature>
<reference evidence="4" key="1">
    <citation type="journal article" date="2019" name="Int. J. Syst. Evol. Microbiol.">
        <title>The Global Catalogue of Microorganisms (GCM) 10K type strain sequencing project: providing services to taxonomists for standard genome sequencing and annotation.</title>
        <authorList>
            <consortium name="The Broad Institute Genomics Platform"/>
            <consortium name="The Broad Institute Genome Sequencing Center for Infectious Disease"/>
            <person name="Wu L."/>
            <person name="Ma J."/>
        </authorList>
    </citation>
    <scope>NUCLEOTIDE SEQUENCE [LARGE SCALE GENOMIC DNA]</scope>
    <source>
        <strain evidence="4">R28</strain>
    </source>
</reference>
<evidence type="ECO:0000313" key="3">
    <source>
        <dbReference type="EMBL" id="MFD2043560.1"/>
    </source>
</evidence>
<dbReference type="InterPro" id="IPR009936">
    <property type="entry name" value="DUF1468"/>
</dbReference>
<feature type="transmembrane region" description="Helical" evidence="1">
    <location>
        <begin position="137"/>
        <end position="160"/>
    </location>
</feature>
<organism evidence="3 4">
    <name type="scientific">Ornithinibacillus salinisoli</name>
    <dbReference type="NCBI Taxonomy" id="1848459"/>
    <lineage>
        <taxon>Bacteria</taxon>
        <taxon>Bacillati</taxon>
        <taxon>Bacillota</taxon>
        <taxon>Bacilli</taxon>
        <taxon>Bacillales</taxon>
        <taxon>Bacillaceae</taxon>
        <taxon>Ornithinibacillus</taxon>
    </lineage>
</organism>
<dbReference type="EMBL" id="JBHUHQ010000009">
    <property type="protein sequence ID" value="MFD2043560.1"/>
    <property type="molecule type" value="Genomic_DNA"/>
</dbReference>
<feature type="domain" description="DUF1468" evidence="2">
    <location>
        <begin position="6"/>
        <end position="163"/>
    </location>
</feature>
<dbReference type="RefSeq" id="WP_377555286.1">
    <property type="nucleotide sequence ID" value="NZ_JBHUHQ010000009.1"/>
</dbReference>
<feature type="transmembrane region" description="Helical" evidence="1">
    <location>
        <begin position="98"/>
        <end position="131"/>
    </location>
</feature>
<comment type="caution">
    <text evidence="3">The sequence shown here is derived from an EMBL/GenBank/DDBJ whole genome shotgun (WGS) entry which is preliminary data.</text>
</comment>
<sequence length="177" mass="20284">MKSNLVLGIITILFSVFFLIVSLQIPEARSSTVVGPAEWPKIILIFMLILGILQIIKTVREHKKSVQDKQKSGMDSNEDVELPQVKGRVNESINGSHWYILVAIIVYVILLPIVGFLFVTPFLFFFLAWLLGMRKKVQLFMTTLVSYIIFILLFIYVLGIPFPRGVGIFRTVSFWIY</sequence>
<keyword evidence="1" id="KW-1133">Transmembrane helix</keyword>
<gene>
    <name evidence="3" type="ORF">ACFSJF_04630</name>
</gene>
<proteinExistence type="predicted"/>
<evidence type="ECO:0000256" key="1">
    <source>
        <dbReference type="SAM" id="Phobius"/>
    </source>
</evidence>
<protein>
    <submittedName>
        <fullName evidence="3">Tripartite tricarboxylate transporter TctB family protein</fullName>
    </submittedName>
</protein>
<keyword evidence="4" id="KW-1185">Reference proteome</keyword>
<evidence type="ECO:0000259" key="2">
    <source>
        <dbReference type="Pfam" id="PF07331"/>
    </source>
</evidence>
<dbReference type="Proteomes" id="UP001597383">
    <property type="component" value="Unassembled WGS sequence"/>
</dbReference>
<evidence type="ECO:0000313" key="4">
    <source>
        <dbReference type="Proteomes" id="UP001597383"/>
    </source>
</evidence>
<keyword evidence="1" id="KW-0812">Transmembrane</keyword>